<dbReference type="EMBL" id="JADILZ010000071">
    <property type="protein sequence ID" value="MBO8478761.1"/>
    <property type="molecule type" value="Genomic_DNA"/>
</dbReference>
<feature type="chain" id="PRO_5039676890" description="Lipoprotein" evidence="1">
    <location>
        <begin position="22"/>
        <end position="142"/>
    </location>
</feature>
<evidence type="ECO:0000256" key="1">
    <source>
        <dbReference type="SAM" id="SignalP"/>
    </source>
</evidence>
<evidence type="ECO:0008006" key="4">
    <source>
        <dbReference type="Google" id="ProtNLM"/>
    </source>
</evidence>
<keyword evidence="1" id="KW-0732">Signal</keyword>
<reference evidence="2" key="1">
    <citation type="submission" date="2020-10" db="EMBL/GenBank/DDBJ databases">
        <authorList>
            <person name="Gilroy R."/>
        </authorList>
    </citation>
    <scope>NUCLEOTIDE SEQUENCE</scope>
    <source>
        <strain evidence="2">2478</strain>
    </source>
</reference>
<comment type="caution">
    <text evidence="2">The sequence shown here is derived from an EMBL/GenBank/DDBJ whole genome shotgun (WGS) entry which is preliminary data.</text>
</comment>
<accession>A0A9D9IV31</accession>
<dbReference type="Proteomes" id="UP000823771">
    <property type="component" value="Unassembled WGS sequence"/>
</dbReference>
<feature type="signal peptide" evidence="1">
    <location>
        <begin position="1"/>
        <end position="21"/>
    </location>
</feature>
<reference evidence="2" key="2">
    <citation type="journal article" date="2021" name="PeerJ">
        <title>Extensive microbial diversity within the chicken gut microbiome revealed by metagenomics and culture.</title>
        <authorList>
            <person name="Gilroy R."/>
            <person name="Ravi A."/>
            <person name="Getino M."/>
            <person name="Pursley I."/>
            <person name="Horton D.L."/>
            <person name="Alikhan N.F."/>
            <person name="Baker D."/>
            <person name="Gharbi K."/>
            <person name="Hall N."/>
            <person name="Watson M."/>
            <person name="Adriaenssens E.M."/>
            <person name="Foster-Nyarko E."/>
            <person name="Jarju S."/>
            <person name="Secka A."/>
            <person name="Antonio M."/>
            <person name="Oren A."/>
            <person name="Chaudhuri R.R."/>
            <person name="La Ragione R."/>
            <person name="Hildebrand F."/>
            <person name="Pallen M.J."/>
        </authorList>
    </citation>
    <scope>NUCLEOTIDE SEQUENCE</scope>
    <source>
        <strain evidence="2">2478</strain>
    </source>
</reference>
<dbReference type="PROSITE" id="PS51257">
    <property type="entry name" value="PROKAR_LIPOPROTEIN"/>
    <property type="match status" value="1"/>
</dbReference>
<proteinExistence type="predicted"/>
<name>A0A9D9IV31_9BACT</name>
<evidence type="ECO:0000313" key="3">
    <source>
        <dbReference type="Proteomes" id="UP000823771"/>
    </source>
</evidence>
<gene>
    <name evidence="2" type="ORF">IAB80_07735</name>
</gene>
<protein>
    <recommendedName>
        <fullName evidence="4">Lipoprotein</fullName>
    </recommendedName>
</protein>
<dbReference type="AlphaFoldDB" id="A0A9D9IV31"/>
<sequence length="142" mass="15255">MHQKVLMLAGLCAAVALSLSGCVPDSSGLEQKFTGSDGAGFSVKGSVIHSFDPVTWQVVFSASPCEFTVCSDSMSDYYTLRCSRVPGDVGDVVECDAEWTTYSDIKVRKGLDFEVVRTDKADGALWLWCSSARIGAVVMIPE</sequence>
<evidence type="ECO:0000313" key="2">
    <source>
        <dbReference type="EMBL" id="MBO8478761.1"/>
    </source>
</evidence>
<organism evidence="2 3">
    <name type="scientific">Candidatus Cryptobacteroides excrementipullorum</name>
    <dbReference type="NCBI Taxonomy" id="2840761"/>
    <lineage>
        <taxon>Bacteria</taxon>
        <taxon>Pseudomonadati</taxon>
        <taxon>Bacteroidota</taxon>
        <taxon>Bacteroidia</taxon>
        <taxon>Bacteroidales</taxon>
        <taxon>Candidatus Cryptobacteroides</taxon>
    </lineage>
</organism>